<keyword evidence="3 6" id="KW-0012">Acyltransferase</keyword>
<dbReference type="AlphaFoldDB" id="A0A5B8UFL1"/>
<evidence type="ECO:0000313" key="7">
    <source>
        <dbReference type="Proteomes" id="UP000321204"/>
    </source>
</evidence>
<keyword evidence="4" id="KW-1133">Transmembrane helix</keyword>
<keyword evidence="4" id="KW-0812">Transmembrane</keyword>
<evidence type="ECO:0000256" key="3">
    <source>
        <dbReference type="ARBA" id="ARBA00023315"/>
    </source>
</evidence>
<dbReference type="GO" id="GO:0006654">
    <property type="term" value="P:phosphatidic acid biosynthetic process"/>
    <property type="evidence" value="ECO:0007669"/>
    <property type="project" value="TreeGrafter"/>
</dbReference>
<feature type="transmembrane region" description="Helical" evidence="4">
    <location>
        <begin position="12"/>
        <end position="33"/>
    </location>
</feature>
<evidence type="ECO:0000256" key="2">
    <source>
        <dbReference type="ARBA" id="ARBA00022679"/>
    </source>
</evidence>
<dbReference type="PANTHER" id="PTHR10434:SF11">
    <property type="entry name" value="1-ACYL-SN-GLYCEROL-3-PHOSPHATE ACYLTRANSFERASE"/>
    <property type="match status" value="1"/>
</dbReference>
<dbReference type="SUPFAM" id="SSF69593">
    <property type="entry name" value="Glycerol-3-phosphate (1)-acyltransferase"/>
    <property type="match status" value="1"/>
</dbReference>
<dbReference type="InterPro" id="IPR002123">
    <property type="entry name" value="Plipid/glycerol_acylTrfase"/>
</dbReference>
<comment type="pathway">
    <text evidence="1">Lipid metabolism.</text>
</comment>
<keyword evidence="7" id="KW-1185">Reference proteome</keyword>
<keyword evidence="4" id="KW-0472">Membrane</keyword>
<dbReference type="KEGG" id="fgg:FSB75_05910"/>
<proteinExistence type="predicted"/>
<sequence length="243" mass="28015">MNLLKNILGRIMAFWALLVFVLSLLVFVIPVWLADRLSEPKRSRVSHIFYCGWMTTFFVLSGVRRVFKGRENFKEGQNYVVICNHRSMMDPPLSTPAIPGPNKTIAKVEMAKIPVFGVIYRSGAVLVDRKSDEGRRQAYIKMKEVLGRGLHMCIYPEGTRNKTKEPLTRFQDGAFRLAIDAKKPIIPSLIFNTERVLPRKPFFFWPTKVEMHFLPQIDVEGKSVQQLKEEAFEKMKAYYVANA</sequence>
<dbReference type="CDD" id="cd07989">
    <property type="entry name" value="LPLAT_AGPAT-like"/>
    <property type="match status" value="1"/>
</dbReference>
<organism evidence="6 7">
    <name type="scientific">Flavisolibacter ginsenosidimutans</name>
    <dbReference type="NCBI Taxonomy" id="661481"/>
    <lineage>
        <taxon>Bacteria</taxon>
        <taxon>Pseudomonadati</taxon>
        <taxon>Bacteroidota</taxon>
        <taxon>Chitinophagia</taxon>
        <taxon>Chitinophagales</taxon>
        <taxon>Chitinophagaceae</taxon>
        <taxon>Flavisolibacter</taxon>
    </lineage>
</organism>
<feature type="domain" description="Phospholipid/glycerol acyltransferase" evidence="5">
    <location>
        <begin position="79"/>
        <end position="193"/>
    </location>
</feature>
<evidence type="ECO:0000256" key="4">
    <source>
        <dbReference type="SAM" id="Phobius"/>
    </source>
</evidence>
<protein>
    <submittedName>
        <fullName evidence="6">1-acyl-sn-glycerol-3-phosphate acyltransferase</fullName>
    </submittedName>
</protein>
<dbReference type="PANTHER" id="PTHR10434">
    <property type="entry name" value="1-ACYL-SN-GLYCEROL-3-PHOSPHATE ACYLTRANSFERASE"/>
    <property type="match status" value="1"/>
</dbReference>
<dbReference type="Proteomes" id="UP000321204">
    <property type="component" value="Chromosome"/>
</dbReference>
<reference evidence="6 7" key="1">
    <citation type="journal article" date="2015" name="Int. J. Syst. Evol. Microbiol.">
        <title>Flavisolibacter ginsenosidimutans sp. nov., with ginsenoside-converting activity isolated from soil used for cultivating ginseng.</title>
        <authorList>
            <person name="Zhao Y."/>
            <person name="Liu Q."/>
            <person name="Kang M.S."/>
            <person name="Jin F."/>
            <person name="Yu H."/>
            <person name="Im W.T."/>
        </authorList>
    </citation>
    <scope>NUCLEOTIDE SEQUENCE [LARGE SCALE GENOMIC DNA]</scope>
    <source>
        <strain evidence="6 7">Gsoil 636</strain>
    </source>
</reference>
<accession>A0A5B8UFL1</accession>
<gene>
    <name evidence="6" type="ORF">FSB75_05910</name>
</gene>
<dbReference type="EMBL" id="CP042433">
    <property type="protein sequence ID" value="QEC55457.1"/>
    <property type="molecule type" value="Genomic_DNA"/>
</dbReference>
<feature type="transmembrane region" description="Helical" evidence="4">
    <location>
        <begin position="45"/>
        <end position="63"/>
    </location>
</feature>
<dbReference type="Pfam" id="PF01553">
    <property type="entry name" value="Acyltransferase"/>
    <property type="match status" value="1"/>
</dbReference>
<name>A0A5B8UFL1_9BACT</name>
<evidence type="ECO:0000256" key="1">
    <source>
        <dbReference type="ARBA" id="ARBA00005189"/>
    </source>
</evidence>
<dbReference type="SMART" id="SM00563">
    <property type="entry name" value="PlsC"/>
    <property type="match status" value="1"/>
</dbReference>
<dbReference type="OrthoDB" id="9803035at2"/>
<dbReference type="RefSeq" id="WP_146784190.1">
    <property type="nucleotide sequence ID" value="NZ_BAABIO010000002.1"/>
</dbReference>
<evidence type="ECO:0000259" key="5">
    <source>
        <dbReference type="SMART" id="SM00563"/>
    </source>
</evidence>
<dbReference type="GO" id="GO:0003841">
    <property type="term" value="F:1-acylglycerol-3-phosphate O-acyltransferase activity"/>
    <property type="evidence" value="ECO:0007669"/>
    <property type="project" value="TreeGrafter"/>
</dbReference>
<keyword evidence="2 6" id="KW-0808">Transferase</keyword>
<evidence type="ECO:0000313" key="6">
    <source>
        <dbReference type="EMBL" id="QEC55457.1"/>
    </source>
</evidence>